<organism evidence="3 4">
    <name type="scientific">Ruania alba</name>
    <dbReference type="NCBI Taxonomy" id="648782"/>
    <lineage>
        <taxon>Bacteria</taxon>
        <taxon>Bacillati</taxon>
        <taxon>Actinomycetota</taxon>
        <taxon>Actinomycetes</taxon>
        <taxon>Micrococcales</taxon>
        <taxon>Ruaniaceae</taxon>
        <taxon>Ruania</taxon>
    </lineage>
</organism>
<keyword evidence="3" id="KW-0547">Nucleotide-binding</keyword>
<dbReference type="GO" id="GO:0004386">
    <property type="term" value="F:helicase activity"/>
    <property type="evidence" value="ECO:0007669"/>
    <property type="project" value="UniProtKB-KW"/>
</dbReference>
<accession>A0A1H5MW50</accession>
<dbReference type="InterPro" id="IPR032830">
    <property type="entry name" value="XPB/Ssl2_N"/>
</dbReference>
<evidence type="ECO:0000256" key="1">
    <source>
        <dbReference type="SAM" id="MobiDB-lite"/>
    </source>
</evidence>
<dbReference type="STRING" id="648782.SAMN04488554_3697"/>
<evidence type="ECO:0000313" key="3">
    <source>
        <dbReference type="EMBL" id="SEE93572.1"/>
    </source>
</evidence>
<sequence>MVRMPSGAASPPPDLAEVLREWDDDRLASLLRRRPDLATPPPTSITALASRAGARGSVARALADLDAPTVAAVEAVVLLHQGRRCRPADLEHALGAPVGPLVRLLLDLALLLDVDGSLVPVPMVADVVGPSPLGLGPTLAELGVATDAGWPTTARALTTVMSDAPESARRMLDALTWGPPVGTVAHDIPAGARWLLDSPVLHRRTGTELVLPREVGIAARGGRLVRELPLSPPLPDTAYRRPESVAAESVRTAEDTLARLSAVIEAWGRNPARVLRAGGVAVRDLRQLSAQAQMTAAEATFTAELAARLGLIGRLHDDDGSSWAPTPEADLWPTSDISARWAEMSQAWLTWRRAPWLAGTRTDKGALRATLGPDLDRTWAPTLRRRVLATLAAWPPASAPEAGQVRDRLTWFSARSVPPESAVAAVLDEAAALGLTGAGALTDAARTLLTEHGHAQGGIDFERPTDASGTILPERSPQREREATTRIGAAFAASLPPAVEDLIVQGDLTGIVPGRPGPALAALLAEAAEVESRGAAVTVRFTTASVRRALEAGTSAEGLLERLRAASRAPLPQPLEYLVRDSARTHGQVRVGSARSYLRVDDPATVASLVADPRLATLGLRSIAPTAIISRADPSELLETLREAGAAPVLEGPDGSVITVPSPRARAARAAQPAAADDQPRASVADVVAHMRSGEDRARRLLSERAAQDAAPVETLEALRLAAKAGTEVELVVAGAHGGAQTRVVRPLTVDDGRVRVVDVRRDAEITVAPHRIVAVRPVQRGSAEPVD</sequence>
<gene>
    <name evidence="3" type="ORF">SAMN04488554_3697</name>
</gene>
<dbReference type="Pfam" id="PF13625">
    <property type="entry name" value="Helicase_C_3"/>
    <property type="match status" value="1"/>
</dbReference>
<name>A0A1H5MW50_9MICO</name>
<dbReference type="OrthoDB" id="3415124at2"/>
<protein>
    <submittedName>
        <fullName evidence="3">Helicase conserved C-terminal domain-containing protein</fullName>
    </submittedName>
</protein>
<feature type="compositionally biased region" description="Basic and acidic residues" evidence="1">
    <location>
        <begin position="456"/>
        <end position="465"/>
    </location>
</feature>
<keyword evidence="4" id="KW-1185">Reference proteome</keyword>
<keyword evidence="3" id="KW-0347">Helicase</keyword>
<evidence type="ECO:0000259" key="2">
    <source>
        <dbReference type="Pfam" id="PF13625"/>
    </source>
</evidence>
<feature type="region of interest" description="Disordered" evidence="1">
    <location>
        <begin position="456"/>
        <end position="480"/>
    </location>
</feature>
<feature type="domain" description="Helicase XPB/Ssl2 N-terminal" evidence="2">
    <location>
        <begin position="502"/>
        <end position="624"/>
    </location>
</feature>
<dbReference type="Proteomes" id="UP000199220">
    <property type="component" value="Unassembled WGS sequence"/>
</dbReference>
<reference evidence="4" key="1">
    <citation type="submission" date="2016-10" db="EMBL/GenBank/DDBJ databases">
        <authorList>
            <person name="Varghese N."/>
            <person name="Submissions S."/>
        </authorList>
    </citation>
    <scope>NUCLEOTIDE SEQUENCE [LARGE SCALE GENOMIC DNA]</scope>
    <source>
        <strain evidence="4">DSM 21368</strain>
    </source>
</reference>
<keyword evidence="3" id="KW-0378">Hydrolase</keyword>
<keyword evidence="3" id="KW-0067">ATP-binding</keyword>
<dbReference type="EMBL" id="FNTX01000002">
    <property type="protein sequence ID" value="SEE93572.1"/>
    <property type="molecule type" value="Genomic_DNA"/>
</dbReference>
<evidence type="ECO:0000313" key="4">
    <source>
        <dbReference type="Proteomes" id="UP000199220"/>
    </source>
</evidence>
<dbReference type="AlphaFoldDB" id="A0A1H5MW50"/>
<proteinExistence type="predicted"/>